<comment type="subcellular location">
    <subcellularLocation>
        <location evidence="1">Membrane</location>
        <topology evidence="1">Single-pass type II membrane protein</topology>
    </subcellularLocation>
</comment>
<dbReference type="EMBL" id="EQ973947">
    <property type="protein sequence ID" value="EEF37532.1"/>
    <property type="molecule type" value="Genomic_DNA"/>
</dbReference>
<keyword evidence="6" id="KW-1133">Transmembrane helix</keyword>
<dbReference type="GO" id="GO:0016020">
    <property type="term" value="C:membrane"/>
    <property type="evidence" value="ECO:0007669"/>
    <property type="project" value="UniProtKB-SubCell"/>
</dbReference>
<keyword evidence="3" id="KW-0808">Transferase</keyword>
<evidence type="ECO:0000256" key="4">
    <source>
        <dbReference type="ARBA" id="ARBA00023136"/>
    </source>
</evidence>
<dbReference type="PANTHER" id="PTHR31042:SF3">
    <property type="entry name" value="OS08G0110400 PROTEIN"/>
    <property type="match status" value="1"/>
</dbReference>
<keyword evidence="6" id="KW-0812">Transmembrane</keyword>
<evidence type="ECO:0000256" key="1">
    <source>
        <dbReference type="ARBA" id="ARBA00004606"/>
    </source>
</evidence>
<reference evidence="8" key="1">
    <citation type="journal article" date="2010" name="Nat. Biotechnol.">
        <title>Draft genome sequence of the oilseed species Ricinus communis.</title>
        <authorList>
            <person name="Chan A.P."/>
            <person name="Crabtree J."/>
            <person name="Zhao Q."/>
            <person name="Lorenzi H."/>
            <person name="Orvis J."/>
            <person name="Puiu D."/>
            <person name="Melake-Berhan A."/>
            <person name="Jones K.M."/>
            <person name="Redman J."/>
            <person name="Chen G."/>
            <person name="Cahoon E.B."/>
            <person name="Gedil M."/>
            <person name="Stanke M."/>
            <person name="Haas B.J."/>
            <person name="Wortman J.R."/>
            <person name="Fraser-Liggett C.M."/>
            <person name="Ravel J."/>
            <person name="Rabinowicz P.D."/>
        </authorList>
    </citation>
    <scope>NUCLEOTIDE SEQUENCE [LARGE SCALE GENOMIC DNA]</scope>
    <source>
        <strain evidence="8">cv. Hale</strain>
    </source>
</reference>
<sequence length="193" mass="21908">MKSMDHQLRSQSKASIKLINGQIIHCHNFIFYFFLFGCGIAFVLTLSFYLKDISFVNFQLNQSSLSNSSFSLISPSPLSLPSTSNDETTPKARIGLKGFLTPPNVSHDMEDEELLWRASMAPRVLEFPFKRVPKIAFLFLTRGPLPFAPLWELFFKGHEGFYSIYVHCNPSFNGSLPSPNSVFHGRMIPSKYC</sequence>
<dbReference type="Pfam" id="PF02485">
    <property type="entry name" value="Branch"/>
    <property type="match status" value="1"/>
</dbReference>
<dbReference type="eggNOG" id="ENOG502QPPD">
    <property type="taxonomic scope" value="Eukaryota"/>
</dbReference>
<dbReference type="Proteomes" id="UP000008311">
    <property type="component" value="Unassembled WGS sequence"/>
</dbReference>
<name>B9SFY9_RICCO</name>
<keyword evidence="2" id="KW-0328">Glycosyltransferase</keyword>
<dbReference type="GO" id="GO:0016757">
    <property type="term" value="F:glycosyltransferase activity"/>
    <property type="evidence" value="ECO:0007669"/>
    <property type="project" value="UniProtKB-KW"/>
</dbReference>
<keyword evidence="4 6" id="KW-0472">Membrane</keyword>
<keyword evidence="5" id="KW-0325">Glycoprotein</keyword>
<proteinExistence type="predicted"/>
<evidence type="ECO:0000256" key="6">
    <source>
        <dbReference type="SAM" id="Phobius"/>
    </source>
</evidence>
<dbReference type="InterPro" id="IPR003406">
    <property type="entry name" value="Glyco_trans_14"/>
</dbReference>
<keyword evidence="8" id="KW-1185">Reference proteome</keyword>
<evidence type="ECO:0000256" key="2">
    <source>
        <dbReference type="ARBA" id="ARBA00022676"/>
    </source>
</evidence>
<gene>
    <name evidence="7" type="ORF">RCOM_0726260</name>
</gene>
<dbReference type="InParanoid" id="B9SFY9"/>
<evidence type="ECO:0000313" key="7">
    <source>
        <dbReference type="EMBL" id="EEF37532.1"/>
    </source>
</evidence>
<accession>B9SFY9</accession>
<protein>
    <submittedName>
        <fullName evidence="7">Uncharacterized protein</fullName>
    </submittedName>
</protein>
<evidence type="ECO:0000313" key="8">
    <source>
        <dbReference type="Proteomes" id="UP000008311"/>
    </source>
</evidence>
<dbReference type="PANTHER" id="PTHR31042">
    <property type="entry name" value="CORE-2/I-BRANCHING BETA-1,6-N-ACETYLGLUCOSAMINYLTRANSFERASE FAMILY PROTEIN-RELATED"/>
    <property type="match status" value="1"/>
</dbReference>
<feature type="transmembrane region" description="Helical" evidence="6">
    <location>
        <begin position="29"/>
        <end position="50"/>
    </location>
</feature>
<evidence type="ECO:0000256" key="3">
    <source>
        <dbReference type="ARBA" id="ARBA00022679"/>
    </source>
</evidence>
<organism evidence="7 8">
    <name type="scientific">Ricinus communis</name>
    <name type="common">Castor bean</name>
    <dbReference type="NCBI Taxonomy" id="3988"/>
    <lineage>
        <taxon>Eukaryota</taxon>
        <taxon>Viridiplantae</taxon>
        <taxon>Streptophyta</taxon>
        <taxon>Embryophyta</taxon>
        <taxon>Tracheophyta</taxon>
        <taxon>Spermatophyta</taxon>
        <taxon>Magnoliopsida</taxon>
        <taxon>eudicotyledons</taxon>
        <taxon>Gunneridae</taxon>
        <taxon>Pentapetalae</taxon>
        <taxon>rosids</taxon>
        <taxon>fabids</taxon>
        <taxon>Malpighiales</taxon>
        <taxon>Euphorbiaceae</taxon>
        <taxon>Acalyphoideae</taxon>
        <taxon>Acalypheae</taxon>
        <taxon>Ricinus</taxon>
    </lineage>
</organism>
<evidence type="ECO:0000256" key="5">
    <source>
        <dbReference type="ARBA" id="ARBA00023180"/>
    </source>
</evidence>
<dbReference type="InterPro" id="IPR044174">
    <property type="entry name" value="BC10-like"/>
</dbReference>
<dbReference type="STRING" id="3988.B9SFY9"/>
<dbReference type="AlphaFoldDB" id="B9SFY9"/>